<keyword evidence="3" id="KW-0378">Hydrolase</keyword>
<feature type="domain" description="LysM" evidence="5">
    <location>
        <begin position="160"/>
        <end position="204"/>
    </location>
</feature>
<gene>
    <name evidence="6" type="ORF">CCDG5_1978</name>
</gene>
<dbReference type="Proteomes" id="UP000032431">
    <property type="component" value="Chromosome I"/>
</dbReference>
<dbReference type="PATRIC" id="fig|29343.3.peg.2080"/>
<dbReference type="EMBL" id="LM995447">
    <property type="protein sequence ID" value="CDZ25070.1"/>
    <property type="molecule type" value="Genomic_DNA"/>
</dbReference>
<dbReference type="InterPro" id="IPR051056">
    <property type="entry name" value="Glycosyl_Hydrolase_73"/>
</dbReference>
<reference evidence="7" key="1">
    <citation type="submission" date="2014-07" db="EMBL/GenBank/DDBJ databases">
        <authorList>
            <person name="Wibberg D."/>
        </authorList>
    </citation>
    <scope>NUCLEOTIDE SEQUENCE [LARGE SCALE GENOMIC DNA]</scope>
    <source>
        <strain evidence="7">DG5</strain>
    </source>
</reference>
<dbReference type="SMART" id="SM00257">
    <property type="entry name" value="LysM"/>
    <property type="match status" value="2"/>
</dbReference>
<dbReference type="Pfam" id="PF01476">
    <property type="entry name" value="LysM"/>
    <property type="match status" value="2"/>
</dbReference>
<feature type="domain" description="LysM" evidence="5">
    <location>
        <begin position="210"/>
        <end position="254"/>
    </location>
</feature>
<dbReference type="InterPro" id="IPR036779">
    <property type="entry name" value="LysM_dom_sf"/>
</dbReference>
<keyword evidence="1" id="KW-0929">Antimicrobial</keyword>
<evidence type="ECO:0000259" key="5">
    <source>
        <dbReference type="PROSITE" id="PS51782"/>
    </source>
</evidence>
<dbReference type="GO" id="GO:0042742">
    <property type="term" value="P:defense response to bacterium"/>
    <property type="evidence" value="ECO:0007669"/>
    <property type="project" value="UniProtKB-KW"/>
</dbReference>
<dbReference type="SUPFAM" id="SSF54106">
    <property type="entry name" value="LysM domain"/>
    <property type="match status" value="2"/>
</dbReference>
<dbReference type="AlphaFoldDB" id="A0A078KV67"/>
<dbReference type="PRINTS" id="PR01002">
    <property type="entry name" value="FLGFLGJ"/>
</dbReference>
<evidence type="ECO:0000313" key="7">
    <source>
        <dbReference type="Proteomes" id="UP000032431"/>
    </source>
</evidence>
<dbReference type="InterPro" id="IPR018392">
    <property type="entry name" value="LysM"/>
</dbReference>
<keyword evidence="7" id="KW-1185">Reference proteome</keyword>
<dbReference type="OrthoDB" id="9794294at2"/>
<dbReference type="HOGENOM" id="CLU_1088611_0_0_9"/>
<dbReference type="PROSITE" id="PS51782">
    <property type="entry name" value="LYSM"/>
    <property type="match status" value="2"/>
</dbReference>
<name>A0A078KV67_9FIRM</name>
<organism evidence="6 7">
    <name type="scientific">[Clostridium] cellulosi</name>
    <dbReference type="NCBI Taxonomy" id="29343"/>
    <lineage>
        <taxon>Bacteria</taxon>
        <taxon>Bacillati</taxon>
        <taxon>Bacillota</taxon>
        <taxon>Clostridia</taxon>
        <taxon>Eubacteriales</taxon>
        <taxon>Oscillospiraceae</taxon>
        <taxon>Oscillospiraceae incertae sedis</taxon>
    </lineage>
</organism>
<proteinExistence type="predicted"/>
<evidence type="ECO:0000256" key="4">
    <source>
        <dbReference type="ARBA" id="ARBA00032108"/>
    </source>
</evidence>
<dbReference type="GO" id="GO:0004040">
    <property type="term" value="F:amidase activity"/>
    <property type="evidence" value="ECO:0007669"/>
    <property type="project" value="InterPro"/>
</dbReference>
<sequence>MKQSEFIGKVKGGAQESMKNYGILASLTIAQAILESGWGEHAPGNNLFGIKANGWKGKTQILTTTEYVNGRAVKVKAAFRVYGSWDESIADHAKFLVTNARYKNLIGEKNYKLACQKIQSDGYATSPTYAQKLIKLIEQYNLTQYDNLSQENKAEKAKERVYTVKKGDCLSKIGAQMGCRWQDIAALNGIRAPYIIRVGQVLKLPAAEGKTYTVKKGDCLSKIAAKYNTTYQKLAALNGIKPPYIIYVGQKLKIN</sequence>
<dbReference type="PANTHER" id="PTHR33308">
    <property type="entry name" value="PEPTIDOGLYCAN HYDROLASE FLGJ"/>
    <property type="match status" value="1"/>
</dbReference>
<evidence type="ECO:0000313" key="6">
    <source>
        <dbReference type="EMBL" id="CDZ25070.1"/>
    </source>
</evidence>
<dbReference type="InterPro" id="IPR002901">
    <property type="entry name" value="MGlyc_endo_b_GlcNAc-like_dom"/>
</dbReference>
<dbReference type="PANTHER" id="PTHR33308:SF9">
    <property type="entry name" value="PEPTIDOGLYCAN HYDROLASE FLGJ"/>
    <property type="match status" value="1"/>
</dbReference>
<dbReference type="KEGG" id="ccel:CCDG5_1978"/>
<dbReference type="SMART" id="SM00047">
    <property type="entry name" value="LYZ2"/>
    <property type="match status" value="1"/>
</dbReference>
<evidence type="ECO:0000256" key="3">
    <source>
        <dbReference type="ARBA" id="ARBA00022801"/>
    </source>
</evidence>
<dbReference type="STRING" id="29343.CCDG5_1978"/>
<dbReference type="CDD" id="cd00118">
    <property type="entry name" value="LysM"/>
    <property type="match status" value="2"/>
</dbReference>
<accession>A0A078KV67</accession>
<protein>
    <recommendedName>
        <fullName evidence="4">Peptidoglycan hydrolase</fullName>
    </recommendedName>
</protein>
<evidence type="ECO:0000256" key="1">
    <source>
        <dbReference type="ARBA" id="ARBA00022529"/>
    </source>
</evidence>
<dbReference type="Gene3D" id="3.10.350.10">
    <property type="entry name" value="LysM domain"/>
    <property type="match status" value="2"/>
</dbReference>
<dbReference type="Gene3D" id="1.10.530.10">
    <property type="match status" value="1"/>
</dbReference>
<dbReference type="GO" id="GO:0031640">
    <property type="term" value="P:killing of cells of another organism"/>
    <property type="evidence" value="ECO:0007669"/>
    <property type="project" value="UniProtKB-KW"/>
</dbReference>
<dbReference type="Pfam" id="PF01832">
    <property type="entry name" value="Glucosaminidase"/>
    <property type="match status" value="1"/>
</dbReference>
<evidence type="ECO:0000256" key="2">
    <source>
        <dbReference type="ARBA" id="ARBA00022638"/>
    </source>
</evidence>
<keyword evidence="2" id="KW-0081">Bacteriolytic enzyme</keyword>
<dbReference type="Gene3D" id="2.10.70.40">
    <property type="entry name" value="peptidoglycan hydrolase"/>
    <property type="match status" value="1"/>
</dbReference>